<organism>
    <name type="scientific">Saccharolobus islandicus LAL14/1</name>
    <dbReference type="NCBI Taxonomy" id="1241935"/>
    <lineage>
        <taxon>Archaea</taxon>
        <taxon>Thermoproteota</taxon>
        <taxon>Thermoprotei</taxon>
        <taxon>Sulfolobales</taxon>
        <taxon>Sulfolobaceae</taxon>
        <taxon>Saccharolobus</taxon>
    </lineage>
</organism>
<accession>M9U8N0</accession>
<evidence type="ECO:0000313" key="2">
    <source>
        <dbReference type="Proteomes" id="UP000013006"/>
    </source>
</evidence>
<dbReference type="HOGENOM" id="CLU_3021152_0_0_2"/>
<dbReference type="Proteomes" id="UP000013006">
    <property type="component" value="Chromosome"/>
</dbReference>
<dbReference type="KEGG" id="sic:SiL_0993"/>
<reference evidence="1 2" key="1">
    <citation type="journal article" date="2013" name="Open Biol.">
        <title>Genomics and genetics of Sulfolobus islandicus LAL14/1, a model hyperthermophilic archaeon.</title>
        <authorList>
            <person name="Jaubert C."/>
            <person name="Danioux C."/>
            <person name="Oberto J."/>
            <person name="Cortez D."/>
            <person name="Bize A."/>
            <person name="Krupovic M."/>
            <person name="She Q."/>
            <person name="Forterre P."/>
            <person name="Prangishvili D."/>
            <person name="Sezonov G."/>
        </authorList>
    </citation>
    <scope>NUCLEOTIDE SEQUENCE [LARGE SCALE GENOMIC DNA]</scope>
    <source>
        <strain evidence="1">LAL14/1</strain>
    </source>
</reference>
<dbReference type="AlphaFoldDB" id="M9U8N0"/>
<sequence length="55" mass="6113">MILRLVSSPDWVRLSFGADMVLGFSSGVFLKGALNKSVAILSRWMQSKLLILWSS</sequence>
<gene>
    <name evidence="1" type="ORF">SiL_0993</name>
</gene>
<dbReference type="EMBL" id="CP003928">
    <property type="protein sequence ID" value="AGJ62443.1"/>
    <property type="molecule type" value="Genomic_DNA"/>
</dbReference>
<protein>
    <submittedName>
        <fullName evidence="1">Biotin synthase-related enzyme</fullName>
    </submittedName>
</protein>
<name>M9U8N0_SACIS</name>
<proteinExistence type="predicted"/>
<evidence type="ECO:0000313" key="1">
    <source>
        <dbReference type="EMBL" id="AGJ62443.1"/>
    </source>
</evidence>